<dbReference type="AlphaFoldDB" id="A0A1F8F7S6"/>
<dbReference type="InterPro" id="IPR001310">
    <property type="entry name" value="Histidine_triad_HIT"/>
</dbReference>
<protein>
    <submittedName>
        <fullName evidence="5">Histidine triad nucleotide-binding protein</fullName>
    </submittedName>
</protein>
<organism evidence="5 6">
    <name type="scientific">Candidatus Yanofskybacteria bacterium RIFCSPHIGHO2_02_FULL_41_11</name>
    <dbReference type="NCBI Taxonomy" id="1802675"/>
    <lineage>
        <taxon>Bacteria</taxon>
        <taxon>Candidatus Yanofskyibacteriota</taxon>
    </lineage>
</organism>
<dbReference type="GO" id="GO:0003824">
    <property type="term" value="F:catalytic activity"/>
    <property type="evidence" value="ECO:0007669"/>
    <property type="project" value="InterPro"/>
</dbReference>
<dbReference type="Gene3D" id="3.30.428.10">
    <property type="entry name" value="HIT-like"/>
    <property type="match status" value="1"/>
</dbReference>
<comment type="caution">
    <text evidence="5">The sequence shown here is derived from an EMBL/GenBank/DDBJ whole genome shotgun (WGS) entry which is preliminary data.</text>
</comment>
<dbReference type="InterPro" id="IPR011146">
    <property type="entry name" value="HIT-like"/>
</dbReference>
<evidence type="ECO:0000313" key="6">
    <source>
        <dbReference type="Proteomes" id="UP000177167"/>
    </source>
</evidence>
<evidence type="ECO:0000313" key="5">
    <source>
        <dbReference type="EMBL" id="OGN09192.1"/>
    </source>
</evidence>
<feature type="domain" description="HIT" evidence="4">
    <location>
        <begin position="5"/>
        <end position="114"/>
    </location>
</feature>
<gene>
    <name evidence="5" type="ORF">A3J46_03710</name>
</gene>
<dbReference type="SUPFAM" id="SSF54197">
    <property type="entry name" value="HIT-like"/>
    <property type="match status" value="1"/>
</dbReference>
<dbReference type="Pfam" id="PF01230">
    <property type="entry name" value="HIT"/>
    <property type="match status" value="1"/>
</dbReference>
<reference evidence="5 6" key="1">
    <citation type="journal article" date="2016" name="Nat. Commun.">
        <title>Thousands of microbial genomes shed light on interconnected biogeochemical processes in an aquifer system.</title>
        <authorList>
            <person name="Anantharaman K."/>
            <person name="Brown C.T."/>
            <person name="Hug L.A."/>
            <person name="Sharon I."/>
            <person name="Castelle C.J."/>
            <person name="Probst A.J."/>
            <person name="Thomas B.C."/>
            <person name="Singh A."/>
            <person name="Wilkins M.J."/>
            <person name="Karaoz U."/>
            <person name="Brodie E.L."/>
            <person name="Williams K.H."/>
            <person name="Hubbard S.S."/>
            <person name="Banfield J.F."/>
        </authorList>
    </citation>
    <scope>NUCLEOTIDE SEQUENCE [LARGE SCALE GENOMIC DNA]</scope>
</reference>
<proteinExistence type="predicted"/>
<feature type="active site" description="Tele-AMP-histidine intermediate" evidence="1">
    <location>
        <position position="100"/>
    </location>
</feature>
<dbReference type="EMBL" id="MGJP01000042">
    <property type="protein sequence ID" value="OGN09192.1"/>
    <property type="molecule type" value="Genomic_DNA"/>
</dbReference>
<evidence type="ECO:0000256" key="2">
    <source>
        <dbReference type="PIRSR" id="PIRSR601310-3"/>
    </source>
</evidence>
<dbReference type="InterPro" id="IPR036265">
    <property type="entry name" value="HIT-like_sf"/>
</dbReference>
<dbReference type="PANTHER" id="PTHR23089">
    <property type="entry name" value="HISTIDINE TRIAD HIT PROTEIN"/>
    <property type="match status" value="1"/>
</dbReference>
<dbReference type="Proteomes" id="UP000177167">
    <property type="component" value="Unassembled WGS sequence"/>
</dbReference>
<name>A0A1F8F7S6_9BACT</name>
<dbReference type="PROSITE" id="PS51084">
    <property type="entry name" value="HIT_2"/>
    <property type="match status" value="1"/>
</dbReference>
<evidence type="ECO:0000256" key="3">
    <source>
        <dbReference type="PROSITE-ProRule" id="PRU00464"/>
    </source>
</evidence>
<sequence>MISDVFCKIINGELKTDFVYKDEDFIVIKDINPQAPVHLLLVPVKHFFDIHAMIEADSGLFEKAFKVADKVAHEVGLTEKGYRLIINEGEDGGKLVPHFHMHILGGKRLGPKIVK</sequence>
<evidence type="ECO:0000256" key="1">
    <source>
        <dbReference type="PIRSR" id="PIRSR601310-1"/>
    </source>
</evidence>
<accession>A0A1F8F7S6</accession>
<dbReference type="PRINTS" id="PR00332">
    <property type="entry name" value="HISTRIAD"/>
</dbReference>
<feature type="short sequence motif" description="Histidine triad motif" evidence="2 3">
    <location>
        <begin position="98"/>
        <end position="102"/>
    </location>
</feature>
<evidence type="ECO:0000259" key="4">
    <source>
        <dbReference type="PROSITE" id="PS51084"/>
    </source>
</evidence>